<dbReference type="SUPFAM" id="SSF161098">
    <property type="entry name" value="MetI-like"/>
    <property type="match status" value="1"/>
</dbReference>
<evidence type="ECO:0000256" key="6">
    <source>
        <dbReference type="ARBA" id="ARBA00023136"/>
    </source>
</evidence>
<evidence type="ECO:0000256" key="5">
    <source>
        <dbReference type="ARBA" id="ARBA00022989"/>
    </source>
</evidence>
<feature type="domain" description="ABC transmembrane type-1" evidence="8">
    <location>
        <begin position="101"/>
        <end position="318"/>
    </location>
</feature>
<keyword evidence="10" id="KW-1185">Reference proteome</keyword>
<evidence type="ECO:0000256" key="3">
    <source>
        <dbReference type="ARBA" id="ARBA00022475"/>
    </source>
</evidence>
<dbReference type="PROSITE" id="PS50928">
    <property type="entry name" value="ABC_TM1"/>
    <property type="match status" value="1"/>
</dbReference>
<dbReference type="InterPro" id="IPR035906">
    <property type="entry name" value="MetI-like_sf"/>
</dbReference>
<keyword evidence="2 7" id="KW-0813">Transport</keyword>
<evidence type="ECO:0000313" key="10">
    <source>
        <dbReference type="Proteomes" id="UP000245166"/>
    </source>
</evidence>
<evidence type="ECO:0000313" key="9">
    <source>
        <dbReference type="EMBL" id="PWD51435.1"/>
    </source>
</evidence>
<gene>
    <name evidence="9" type="ORF">C8046_12985</name>
</gene>
<dbReference type="CDD" id="cd06261">
    <property type="entry name" value="TM_PBP2"/>
    <property type="match status" value="1"/>
</dbReference>
<sequence length="329" mass="36141">MDWLLRPDDTAGKLLVMVLAILLFAGVMALILFAVDRSSRTPRWVLATAFVGPAILLVSVGLVYPGILTILNSFKNTNGTEWVGFDNYATAFGEGAFQLVLRNSAIWVIAVPLVATAIGLIYAVLVDRTRFEKLAKALIFLPMAISMVGASIIWKFVYEFKPDQPGVKQTGLLNQLLVWVGLEPQQFLITQPWNTFFLIVVMIWIQTGFAMTVLSAAIKAIPDDIIEAARLDGVKGVGMFRHITIPSVRPALVVVMTTIAMGTLKVFDIVRTMTGGQFGTSVIANEFYTQQFRQANQGLSSALAVILFVLVIPIVVYNIGQMKKSEEVR</sequence>
<dbReference type="InterPro" id="IPR051393">
    <property type="entry name" value="ABC_transporter_permease"/>
</dbReference>
<dbReference type="PANTHER" id="PTHR30193:SF18">
    <property type="entry name" value="OSMOPROTECTIVE COMPOUNDS UPTAKE PERMEASE PROTEIN GGTC"/>
    <property type="match status" value="1"/>
</dbReference>
<feature type="transmembrane region" description="Helical" evidence="7">
    <location>
        <begin position="44"/>
        <end position="67"/>
    </location>
</feature>
<dbReference type="InterPro" id="IPR000515">
    <property type="entry name" value="MetI-like"/>
</dbReference>
<feature type="transmembrane region" description="Helical" evidence="7">
    <location>
        <begin position="105"/>
        <end position="125"/>
    </location>
</feature>
<dbReference type="OrthoDB" id="9805974at2"/>
<evidence type="ECO:0000256" key="2">
    <source>
        <dbReference type="ARBA" id="ARBA00022448"/>
    </source>
</evidence>
<dbReference type="GO" id="GO:0005886">
    <property type="term" value="C:plasma membrane"/>
    <property type="evidence" value="ECO:0007669"/>
    <property type="project" value="UniProtKB-SubCell"/>
</dbReference>
<feature type="transmembrane region" description="Helical" evidence="7">
    <location>
        <begin position="299"/>
        <end position="319"/>
    </location>
</feature>
<dbReference type="Proteomes" id="UP000245166">
    <property type="component" value="Unassembled WGS sequence"/>
</dbReference>
<keyword evidence="3" id="KW-1003">Cell membrane</keyword>
<dbReference type="EMBL" id="PYHR01000002">
    <property type="protein sequence ID" value="PWD51435.1"/>
    <property type="molecule type" value="Genomic_DNA"/>
</dbReference>
<dbReference type="Pfam" id="PF00528">
    <property type="entry name" value="BPD_transp_1"/>
    <property type="match status" value="1"/>
</dbReference>
<comment type="subcellular location">
    <subcellularLocation>
        <location evidence="1 7">Cell membrane</location>
        <topology evidence="1 7">Multi-pass membrane protein</topology>
    </subcellularLocation>
</comment>
<reference evidence="9 10" key="1">
    <citation type="submission" date="2018-03" db="EMBL/GenBank/DDBJ databases">
        <title>Genome assembly of novel Miniimonas species PCH200.</title>
        <authorList>
            <person name="Thakur V."/>
            <person name="Kumar V."/>
            <person name="Singh D."/>
        </authorList>
    </citation>
    <scope>NUCLEOTIDE SEQUENCE [LARGE SCALE GENOMIC DNA]</scope>
    <source>
        <strain evidence="9 10">PCH200</strain>
    </source>
</reference>
<dbReference type="RefSeq" id="WP_109229816.1">
    <property type="nucleotide sequence ID" value="NZ_PYHR01000002.1"/>
</dbReference>
<feature type="transmembrane region" description="Helical" evidence="7">
    <location>
        <begin position="137"/>
        <end position="157"/>
    </location>
</feature>
<evidence type="ECO:0000259" key="8">
    <source>
        <dbReference type="PROSITE" id="PS50928"/>
    </source>
</evidence>
<accession>A0A2U1ZWS5</accession>
<feature type="transmembrane region" description="Helical" evidence="7">
    <location>
        <begin position="196"/>
        <end position="218"/>
    </location>
</feature>
<evidence type="ECO:0000256" key="4">
    <source>
        <dbReference type="ARBA" id="ARBA00022692"/>
    </source>
</evidence>
<protein>
    <submittedName>
        <fullName evidence="9">ABC transporter permease</fullName>
    </submittedName>
</protein>
<keyword evidence="5 7" id="KW-1133">Transmembrane helix</keyword>
<feature type="transmembrane region" description="Helical" evidence="7">
    <location>
        <begin position="14"/>
        <end position="35"/>
    </location>
</feature>
<evidence type="ECO:0000256" key="1">
    <source>
        <dbReference type="ARBA" id="ARBA00004651"/>
    </source>
</evidence>
<feature type="transmembrane region" description="Helical" evidence="7">
    <location>
        <begin position="248"/>
        <end position="267"/>
    </location>
</feature>
<keyword evidence="6 7" id="KW-0472">Membrane</keyword>
<dbReference type="PANTHER" id="PTHR30193">
    <property type="entry name" value="ABC TRANSPORTER PERMEASE PROTEIN"/>
    <property type="match status" value="1"/>
</dbReference>
<dbReference type="GO" id="GO:0055085">
    <property type="term" value="P:transmembrane transport"/>
    <property type="evidence" value="ECO:0007669"/>
    <property type="project" value="InterPro"/>
</dbReference>
<proteinExistence type="inferred from homology"/>
<comment type="caution">
    <text evidence="9">The sequence shown here is derived from an EMBL/GenBank/DDBJ whole genome shotgun (WGS) entry which is preliminary data.</text>
</comment>
<dbReference type="Gene3D" id="1.10.3720.10">
    <property type="entry name" value="MetI-like"/>
    <property type="match status" value="1"/>
</dbReference>
<keyword evidence="4 7" id="KW-0812">Transmembrane</keyword>
<dbReference type="AlphaFoldDB" id="A0A2U1ZWS5"/>
<evidence type="ECO:0000256" key="7">
    <source>
        <dbReference type="RuleBase" id="RU363032"/>
    </source>
</evidence>
<organism evidence="9 10">
    <name type="scientific">Serinibacter arcticus</name>
    <dbReference type="NCBI Taxonomy" id="1655435"/>
    <lineage>
        <taxon>Bacteria</taxon>
        <taxon>Bacillati</taxon>
        <taxon>Actinomycetota</taxon>
        <taxon>Actinomycetes</taxon>
        <taxon>Micrococcales</taxon>
        <taxon>Beutenbergiaceae</taxon>
        <taxon>Serinibacter</taxon>
    </lineage>
</organism>
<comment type="similarity">
    <text evidence="7">Belongs to the binding-protein-dependent transport system permease family.</text>
</comment>
<name>A0A2U1ZWS5_9MICO</name>